<evidence type="ECO:0000256" key="11">
    <source>
        <dbReference type="ARBA" id="ARBA00022723"/>
    </source>
</evidence>
<dbReference type="GO" id="GO:0004326">
    <property type="term" value="F:tetrahydrofolylpolyglutamate synthase activity"/>
    <property type="evidence" value="ECO:0007669"/>
    <property type="project" value="UniProtKB-EC"/>
</dbReference>
<dbReference type="Pfam" id="PF08245">
    <property type="entry name" value="Mur_ligase_M"/>
    <property type="match status" value="1"/>
</dbReference>
<evidence type="ECO:0000256" key="3">
    <source>
        <dbReference type="ARBA" id="ARBA00004799"/>
    </source>
</evidence>
<dbReference type="InterPro" id="IPR036615">
    <property type="entry name" value="Mur_ligase_C_dom_sf"/>
</dbReference>
<comment type="catalytic activity">
    <reaction evidence="21">
        <text>(6R)-5,10-methylenetetrahydrofolyl-(gamma-L-Glu)(n) + L-glutamate + ATP = (6R)-5,10-methylenetetrahydrofolyl-(gamma-L-Glu)(n+1) + ADP + phosphate + H(+)</text>
        <dbReference type="Rhea" id="RHEA:51912"/>
        <dbReference type="Rhea" id="RHEA-COMP:13257"/>
        <dbReference type="Rhea" id="RHEA-COMP:13258"/>
        <dbReference type="ChEBI" id="CHEBI:15378"/>
        <dbReference type="ChEBI" id="CHEBI:29985"/>
        <dbReference type="ChEBI" id="CHEBI:30616"/>
        <dbReference type="ChEBI" id="CHEBI:43474"/>
        <dbReference type="ChEBI" id="CHEBI:136572"/>
        <dbReference type="ChEBI" id="CHEBI:456216"/>
        <dbReference type="EC" id="6.3.2.17"/>
    </reaction>
</comment>
<dbReference type="STRING" id="1384056.N787_05795"/>
<dbReference type="eggNOG" id="COG0285">
    <property type="taxonomic scope" value="Bacteria"/>
</dbReference>
<evidence type="ECO:0000256" key="1">
    <source>
        <dbReference type="ARBA" id="ARBA00001946"/>
    </source>
</evidence>
<dbReference type="InterPro" id="IPR001645">
    <property type="entry name" value="Folylpolyglutamate_synth"/>
</dbReference>
<dbReference type="EMBL" id="AVCK01000064">
    <property type="protein sequence ID" value="KFN41586.1"/>
    <property type="molecule type" value="Genomic_DNA"/>
</dbReference>
<dbReference type="GO" id="GO:0005737">
    <property type="term" value="C:cytoplasm"/>
    <property type="evidence" value="ECO:0007669"/>
    <property type="project" value="TreeGrafter"/>
</dbReference>
<evidence type="ECO:0000256" key="19">
    <source>
        <dbReference type="ARBA" id="ARBA00047493"/>
    </source>
</evidence>
<dbReference type="Proteomes" id="UP000029393">
    <property type="component" value="Unassembled WGS sequence"/>
</dbReference>
<dbReference type="RefSeq" id="WP_034215398.1">
    <property type="nucleotide sequence ID" value="NZ_AVCK01000064.1"/>
</dbReference>
<comment type="pathway">
    <text evidence="4">Cofactor biosynthesis; tetrahydrofolylpolyglutamate biosynthesis.</text>
</comment>
<comment type="pathway">
    <text evidence="3">Cofactor biosynthesis; tetrahydrofolate biosynthesis; 7,8-dihydrofolate from 2-amino-4-hydroxy-6-hydroxymethyl-7,8-dihydropteridine diphosphate and 4-aminobenzoate: step 2/2.</text>
</comment>
<dbReference type="Pfam" id="PF02875">
    <property type="entry name" value="Mur_ligase_C"/>
    <property type="match status" value="1"/>
</dbReference>
<keyword evidence="13 23" id="KW-0067">ATP-binding</keyword>
<dbReference type="GO" id="GO:0008841">
    <property type="term" value="F:dihydrofolate synthase activity"/>
    <property type="evidence" value="ECO:0007669"/>
    <property type="project" value="UniProtKB-EC"/>
</dbReference>
<dbReference type="SUPFAM" id="SSF53244">
    <property type="entry name" value="MurD-like peptide ligases, peptide-binding domain"/>
    <property type="match status" value="1"/>
</dbReference>
<evidence type="ECO:0000256" key="16">
    <source>
        <dbReference type="ARBA" id="ARBA00030048"/>
    </source>
</evidence>
<dbReference type="Gene3D" id="3.40.1190.10">
    <property type="entry name" value="Mur-like, catalytic domain"/>
    <property type="match status" value="1"/>
</dbReference>
<dbReference type="EC" id="6.3.2.17" evidence="8"/>
<keyword evidence="12 23" id="KW-0547">Nucleotide-binding</keyword>
<keyword evidence="14" id="KW-0460">Magnesium</keyword>
<comment type="function">
    <text evidence="2">Functions in two distinct reactions of the de novo folate biosynthetic pathway. Catalyzes the addition of a glutamate residue to dihydropteroate (7,8-dihydropteroate or H2Pte) to form dihydrofolate (7,8-dihydrofolate monoglutamate or H2Pte-Glu). Also catalyzes successive additions of L-glutamate to tetrahydrofolate or 10-formyltetrahydrofolate or 5,10-methylenetetrahydrofolate, leading to folylpolyglutamate derivatives.</text>
</comment>
<evidence type="ECO:0000256" key="10">
    <source>
        <dbReference type="ARBA" id="ARBA00022598"/>
    </source>
</evidence>
<comment type="caution">
    <text evidence="26">The sequence shown here is derived from an EMBL/GenBank/DDBJ whole genome shotgun (WGS) entry which is preliminary data.</text>
</comment>
<dbReference type="NCBIfam" id="TIGR01499">
    <property type="entry name" value="folC"/>
    <property type="match status" value="1"/>
</dbReference>
<dbReference type="PATRIC" id="fig|1384056.3.peg.2674"/>
<sequence length="416" mass="43942">MKRTLEQWLAYQQQVHPRDVALGLERVGEVYRRLAPGRPGRQVAVVGGTNGKGSTVAFLEAMARAAGLRVGAFTSPHLLRYNERIRIDGRDADDAALVDAFERIEAARGAIALTYFEFGTLAALLLFAEAGLDLAILEVGLGGRLDAVNIIDGDVAIITTVDLDHQDYLGPDREAIGAEKAGILRAGKPAVLAEKDPPSSVLRRAYAIGAFAIRGHSDYLIDDLGAEGWRWREPGYEIVLPNPGLEAPAQRGNAAAAIAALRALDLPVSDEALREGVRDARVPGRLQRQPGPPERVLDVAHNPQGARQLAEWLAANPRPTVAVFSALGDKDIAGIVGPVAPHVQAWHLGPITDAGPRGLPVAELARRVAEALPDAAVQPHESQGAALAAAAAACGPDGRVLVFGSFHTVAEALAAR</sequence>
<comment type="similarity">
    <text evidence="5 23">Belongs to the folylpolyglutamate synthase family.</text>
</comment>
<dbReference type="OrthoDB" id="9809356at2"/>
<dbReference type="GO" id="GO:0046872">
    <property type="term" value="F:metal ion binding"/>
    <property type="evidence" value="ECO:0007669"/>
    <property type="project" value="UniProtKB-KW"/>
</dbReference>
<dbReference type="PANTHER" id="PTHR11136:SF0">
    <property type="entry name" value="DIHYDROFOLATE SYNTHETASE-RELATED"/>
    <property type="match status" value="1"/>
</dbReference>
<keyword evidence="11" id="KW-0479">Metal-binding</keyword>
<evidence type="ECO:0000256" key="14">
    <source>
        <dbReference type="ARBA" id="ARBA00022842"/>
    </source>
</evidence>
<evidence type="ECO:0000256" key="21">
    <source>
        <dbReference type="ARBA" id="ARBA00049035"/>
    </source>
</evidence>
<feature type="domain" description="Mur ligase central" evidence="25">
    <location>
        <begin position="46"/>
        <end position="197"/>
    </location>
</feature>
<evidence type="ECO:0000256" key="8">
    <source>
        <dbReference type="ARBA" id="ARBA00013025"/>
    </source>
</evidence>
<dbReference type="EC" id="6.3.2.12" evidence="7"/>
<dbReference type="GO" id="GO:0046654">
    <property type="term" value="P:tetrahydrofolate biosynthetic process"/>
    <property type="evidence" value="ECO:0007669"/>
    <property type="project" value="UniProtKB-UniPathway"/>
</dbReference>
<comment type="catalytic activity">
    <reaction evidence="19">
        <text>(6S)-5,6,7,8-tetrahydrofolyl-(gamma-L-Glu)(n) + L-glutamate + ATP = (6S)-5,6,7,8-tetrahydrofolyl-(gamma-L-Glu)(n+1) + ADP + phosphate + H(+)</text>
        <dbReference type="Rhea" id="RHEA:10580"/>
        <dbReference type="Rhea" id="RHEA-COMP:14738"/>
        <dbReference type="Rhea" id="RHEA-COMP:14740"/>
        <dbReference type="ChEBI" id="CHEBI:15378"/>
        <dbReference type="ChEBI" id="CHEBI:29985"/>
        <dbReference type="ChEBI" id="CHEBI:30616"/>
        <dbReference type="ChEBI" id="CHEBI:43474"/>
        <dbReference type="ChEBI" id="CHEBI:141005"/>
        <dbReference type="ChEBI" id="CHEBI:456216"/>
        <dbReference type="EC" id="6.3.2.17"/>
    </reaction>
</comment>
<evidence type="ECO:0000256" key="15">
    <source>
        <dbReference type="ARBA" id="ARBA00022909"/>
    </source>
</evidence>
<comment type="cofactor">
    <cofactor evidence="1">
        <name>Mg(2+)</name>
        <dbReference type="ChEBI" id="CHEBI:18420"/>
    </cofactor>
</comment>
<keyword evidence="10 23" id="KW-0436">Ligase</keyword>
<dbReference type="AlphaFoldDB" id="A0A091AQE2"/>
<evidence type="ECO:0000256" key="2">
    <source>
        <dbReference type="ARBA" id="ARBA00002714"/>
    </source>
</evidence>
<evidence type="ECO:0000256" key="7">
    <source>
        <dbReference type="ARBA" id="ARBA00013023"/>
    </source>
</evidence>
<evidence type="ECO:0000256" key="22">
    <source>
        <dbReference type="ARBA" id="ARBA00049161"/>
    </source>
</evidence>
<evidence type="ECO:0000256" key="13">
    <source>
        <dbReference type="ARBA" id="ARBA00022840"/>
    </source>
</evidence>
<accession>A0A091AQE2</accession>
<evidence type="ECO:0000256" key="23">
    <source>
        <dbReference type="PIRNR" id="PIRNR001563"/>
    </source>
</evidence>
<evidence type="ECO:0000256" key="6">
    <source>
        <dbReference type="ARBA" id="ARBA00011245"/>
    </source>
</evidence>
<dbReference type="NCBIfam" id="NF008101">
    <property type="entry name" value="PRK10846.1"/>
    <property type="match status" value="1"/>
</dbReference>
<name>A0A091AQE2_9GAMM</name>
<evidence type="ECO:0000256" key="9">
    <source>
        <dbReference type="ARBA" id="ARBA00019357"/>
    </source>
</evidence>
<evidence type="ECO:0000256" key="12">
    <source>
        <dbReference type="ARBA" id="ARBA00022741"/>
    </source>
</evidence>
<evidence type="ECO:0000256" key="5">
    <source>
        <dbReference type="ARBA" id="ARBA00008276"/>
    </source>
</evidence>
<evidence type="ECO:0000256" key="18">
    <source>
        <dbReference type="ARBA" id="ARBA00032510"/>
    </source>
</evidence>
<dbReference type="GO" id="GO:0046656">
    <property type="term" value="P:folic acid biosynthetic process"/>
    <property type="evidence" value="ECO:0007669"/>
    <property type="project" value="UniProtKB-KW"/>
</dbReference>
<comment type="subunit">
    <text evidence="6">Monomer.</text>
</comment>
<dbReference type="InterPro" id="IPR036565">
    <property type="entry name" value="Mur-like_cat_sf"/>
</dbReference>
<dbReference type="Gene3D" id="3.90.190.20">
    <property type="entry name" value="Mur ligase, C-terminal domain"/>
    <property type="match status" value="1"/>
</dbReference>
<dbReference type="SUPFAM" id="SSF53623">
    <property type="entry name" value="MurD-like peptide ligases, catalytic domain"/>
    <property type="match status" value="1"/>
</dbReference>
<reference evidence="26 27" key="1">
    <citation type="submission" date="2013-09" db="EMBL/GenBank/DDBJ databases">
        <title>Genome sequencing of Arenimonas metalli.</title>
        <authorList>
            <person name="Chen F."/>
            <person name="Wang G."/>
        </authorList>
    </citation>
    <scope>NUCLEOTIDE SEQUENCE [LARGE SCALE GENOMIC DNA]</scope>
    <source>
        <strain evidence="26 27">CF5-1</strain>
    </source>
</reference>
<gene>
    <name evidence="26" type="ORF">N787_05795</name>
</gene>
<comment type="catalytic activity">
    <reaction evidence="22">
        <text>7,8-dihydropteroate + L-glutamate + ATP = 7,8-dihydrofolate + ADP + phosphate + H(+)</text>
        <dbReference type="Rhea" id="RHEA:23584"/>
        <dbReference type="ChEBI" id="CHEBI:15378"/>
        <dbReference type="ChEBI" id="CHEBI:17839"/>
        <dbReference type="ChEBI" id="CHEBI:29985"/>
        <dbReference type="ChEBI" id="CHEBI:30616"/>
        <dbReference type="ChEBI" id="CHEBI:43474"/>
        <dbReference type="ChEBI" id="CHEBI:57451"/>
        <dbReference type="ChEBI" id="CHEBI:456216"/>
        <dbReference type="EC" id="6.3.2.12"/>
    </reaction>
</comment>
<dbReference type="GO" id="GO:0005524">
    <property type="term" value="F:ATP binding"/>
    <property type="evidence" value="ECO:0007669"/>
    <property type="project" value="UniProtKB-KW"/>
</dbReference>
<evidence type="ECO:0000259" key="25">
    <source>
        <dbReference type="Pfam" id="PF08245"/>
    </source>
</evidence>
<dbReference type="UniPathway" id="UPA00077">
    <property type="reaction ID" value="UER00157"/>
</dbReference>
<keyword evidence="27" id="KW-1185">Reference proteome</keyword>
<dbReference type="PANTHER" id="PTHR11136">
    <property type="entry name" value="FOLYLPOLYGLUTAMATE SYNTHASE-RELATED"/>
    <property type="match status" value="1"/>
</dbReference>
<dbReference type="PIRSF" id="PIRSF001563">
    <property type="entry name" value="Folylpolyglu_synth"/>
    <property type="match status" value="1"/>
</dbReference>
<protein>
    <recommendedName>
        <fullName evidence="9">Dihydrofolate synthase/folylpolyglutamate synthase</fullName>
        <ecNumber evidence="7">6.3.2.12</ecNumber>
        <ecNumber evidence="8">6.3.2.17</ecNumber>
    </recommendedName>
    <alternativeName>
        <fullName evidence="18">Folylpoly-gamma-glutamate synthetase-dihydrofolate synthetase</fullName>
    </alternativeName>
    <alternativeName>
        <fullName evidence="16">Folylpolyglutamate synthetase</fullName>
    </alternativeName>
    <alternativeName>
        <fullName evidence="17">Tetrahydrofolylpolyglutamate synthase</fullName>
    </alternativeName>
</protein>
<evidence type="ECO:0000313" key="27">
    <source>
        <dbReference type="Proteomes" id="UP000029393"/>
    </source>
</evidence>
<evidence type="ECO:0000313" key="26">
    <source>
        <dbReference type="EMBL" id="KFN41586.1"/>
    </source>
</evidence>
<evidence type="ECO:0000259" key="24">
    <source>
        <dbReference type="Pfam" id="PF02875"/>
    </source>
</evidence>
<dbReference type="FunFam" id="3.40.1190.10:FF:000004">
    <property type="entry name" value="Dihydrofolate synthase/folylpolyglutamate synthase"/>
    <property type="match status" value="1"/>
</dbReference>
<evidence type="ECO:0000256" key="20">
    <source>
        <dbReference type="ARBA" id="ARBA00047808"/>
    </source>
</evidence>
<proteinExistence type="inferred from homology"/>
<feature type="domain" description="Mur ligase C-terminal" evidence="24">
    <location>
        <begin position="284"/>
        <end position="406"/>
    </location>
</feature>
<keyword evidence="15" id="KW-0289">Folate biosynthesis</keyword>
<dbReference type="InterPro" id="IPR004101">
    <property type="entry name" value="Mur_ligase_C"/>
</dbReference>
<dbReference type="InterPro" id="IPR013221">
    <property type="entry name" value="Mur_ligase_cen"/>
</dbReference>
<comment type="catalytic activity">
    <reaction evidence="20">
        <text>10-formyltetrahydrofolyl-(gamma-L-Glu)(n) + L-glutamate + ATP = 10-formyltetrahydrofolyl-(gamma-L-Glu)(n+1) + ADP + phosphate + H(+)</text>
        <dbReference type="Rhea" id="RHEA:51904"/>
        <dbReference type="Rhea" id="RHEA-COMP:13088"/>
        <dbReference type="Rhea" id="RHEA-COMP:14300"/>
        <dbReference type="ChEBI" id="CHEBI:15378"/>
        <dbReference type="ChEBI" id="CHEBI:29985"/>
        <dbReference type="ChEBI" id="CHEBI:30616"/>
        <dbReference type="ChEBI" id="CHEBI:43474"/>
        <dbReference type="ChEBI" id="CHEBI:134413"/>
        <dbReference type="ChEBI" id="CHEBI:456216"/>
        <dbReference type="EC" id="6.3.2.17"/>
    </reaction>
</comment>
<evidence type="ECO:0000256" key="17">
    <source>
        <dbReference type="ARBA" id="ARBA00030592"/>
    </source>
</evidence>
<organism evidence="26 27">
    <name type="scientific">Arenimonas metalli CF5-1</name>
    <dbReference type="NCBI Taxonomy" id="1384056"/>
    <lineage>
        <taxon>Bacteria</taxon>
        <taxon>Pseudomonadati</taxon>
        <taxon>Pseudomonadota</taxon>
        <taxon>Gammaproteobacteria</taxon>
        <taxon>Lysobacterales</taxon>
        <taxon>Lysobacteraceae</taxon>
        <taxon>Arenimonas</taxon>
    </lineage>
</organism>
<evidence type="ECO:0000256" key="4">
    <source>
        <dbReference type="ARBA" id="ARBA00005150"/>
    </source>
</evidence>